<gene>
    <name evidence="2 3" type="primary">LOC113465036</name>
</gene>
<reference evidence="2 3" key="1">
    <citation type="submission" date="2025-04" db="UniProtKB">
        <authorList>
            <consortium name="RefSeq"/>
        </authorList>
    </citation>
    <scope>IDENTIFICATION</scope>
    <source>
        <tissue evidence="2 3">Whole body</tissue>
    </source>
</reference>
<dbReference type="AlphaFoldDB" id="A0AAJ7SA46"/>
<dbReference type="Proteomes" id="UP000694925">
    <property type="component" value="Unplaced"/>
</dbReference>
<dbReference type="GeneID" id="113465036"/>
<dbReference type="RefSeq" id="XP_026674101.1">
    <property type="nucleotide sequence ID" value="XM_026818300.1"/>
</dbReference>
<evidence type="ECO:0000313" key="1">
    <source>
        <dbReference type="Proteomes" id="UP000694925"/>
    </source>
</evidence>
<evidence type="ECO:0000313" key="2">
    <source>
        <dbReference type="RefSeq" id="XP_026674101.1"/>
    </source>
</evidence>
<dbReference type="RefSeq" id="XP_026674103.1">
    <property type="nucleotide sequence ID" value="XM_026818302.1"/>
</dbReference>
<proteinExistence type="predicted"/>
<keyword evidence="1" id="KW-1185">Reference proteome</keyword>
<evidence type="ECO:0000313" key="3">
    <source>
        <dbReference type="RefSeq" id="XP_026674103.1"/>
    </source>
</evidence>
<protein>
    <submittedName>
        <fullName evidence="2 3">Uncharacterized protein LOC113465036</fullName>
    </submittedName>
</protein>
<dbReference type="KEGG" id="ccal:113465036"/>
<organism evidence="1 2">
    <name type="scientific">Ceratina calcarata</name>
    <dbReference type="NCBI Taxonomy" id="156304"/>
    <lineage>
        <taxon>Eukaryota</taxon>
        <taxon>Metazoa</taxon>
        <taxon>Ecdysozoa</taxon>
        <taxon>Arthropoda</taxon>
        <taxon>Hexapoda</taxon>
        <taxon>Insecta</taxon>
        <taxon>Pterygota</taxon>
        <taxon>Neoptera</taxon>
        <taxon>Endopterygota</taxon>
        <taxon>Hymenoptera</taxon>
        <taxon>Apocrita</taxon>
        <taxon>Aculeata</taxon>
        <taxon>Apoidea</taxon>
        <taxon>Anthophila</taxon>
        <taxon>Apidae</taxon>
        <taxon>Ceratina</taxon>
        <taxon>Zadontomerus</taxon>
    </lineage>
</organism>
<sequence length="120" mass="14164">MFVSLLYATSAEDYFWRHGLFVCVPFIQSTDCGCFCHRVLRFICNFCIVCMADAVPRHSFDRVSGWLSRWFKCILIQVCRRWMTVQLGLRCVDYFDLEKEEFLCVFDLVRTTVGVYSLGR</sequence>
<accession>A0AAJ7SA46</accession>
<name>A0AAJ7SA46_9HYME</name>